<comment type="subcellular location">
    <subcellularLocation>
        <location evidence="1">Membrane</location>
        <topology evidence="1">Multi-pass membrane protein</topology>
    </subcellularLocation>
</comment>
<dbReference type="Pfam" id="PF04193">
    <property type="entry name" value="PQ-loop"/>
    <property type="match status" value="2"/>
</dbReference>
<comment type="caution">
    <text evidence="6">The sequence shown here is derived from an EMBL/GenBank/DDBJ whole genome shotgun (WGS) entry which is preliminary data.</text>
</comment>
<reference evidence="6" key="1">
    <citation type="submission" date="2023-06" db="EMBL/GenBank/DDBJ databases">
        <authorList>
            <person name="Kurt Z."/>
        </authorList>
    </citation>
    <scope>NUCLEOTIDE SEQUENCE</scope>
</reference>
<feature type="transmembrane region" description="Helical" evidence="5">
    <location>
        <begin position="167"/>
        <end position="187"/>
    </location>
</feature>
<dbReference type="GO" id="GO:0016020">
    <property type="term" value="C:membrane"/>
    <property type="evidence" value="ECO:0007669"/>
    <property type="project" value="UniProtKB-SubCell"/>
</dbReference>
<evidence type="ECO:0000313" key="8">
    <source>
        <dbReference type="Proteomes" id="UP001642409"/>
    </source>
</evidence>
<dbReference type="EMBL" id="CAXDID020000053">
    <property type="protein sequence ID" value="CAL6006014.1"/>
    <property type="molecule type" value="Genomic_DNA"/>
</dbReference>
<gene>
    <name evidence="7" type="ORF">HINF_LOCUS19940</name>
    <name evidence="6" type="ORF">HINF_LOCUS4211</name>
</gene>
<evidence type="ECO:0000256" key="4">
    <source>
        <dbReference type="ARBA" id="ARBA00023136"/>
    </source>
</evidence>
<sequence>MYKDPCKKCSSEYDYSCYLIDISVFTILMGVALILGAFLSFVPQIIKLCILKKTDGISFQMLHLALYNQWSLLVNFFMSQFPQVMSCNNTFWKCVANIIPQINSVLGFLGFFVPFLQYLYYQKREQGYSAEFKKNVICSLIFIFYALITTFGFVFSGFFFSVCDPTFKTFTFIFAFISMCCACVQWIPQIIKTYKLKAVGSFSIFGQCINVPGQVISLITLILSNNGWTTWITNIAQLIMQSVLLVLLLRYQCCEPYKSQNKAEKVKEIETRITKEIQLEKEPEKGTECAVETIQCQE</sequence>
<feature type="transmembrane region" description="Helical" evidence="5">
    <location>
        <begin position="199"/>
        <end position="222"/>
    </location>
</feature>
<evidence type="ECO:0000256" key="3">
    <source>
        <dbReference type="ARBA" id="ARBA00022989"/>
    </source>
</evidence>
<reference evidence="7 8" key="2">
    <citation type="submission" date="2024-07" db="EMBL/GenBank/DDBJ databases">
        <authorList>
            <person name="Akdeniz Z."/>
        </authorList>
    </citation>
    <scope>NUCLEOTIDE SEQUENCE [LARGE SCALE GENOMIC DNA]</scope>
</reference>
<organism evidence="6">
    <name type="scientific">Hexamita inflata</name>
    <dbReference type="NCBI Taxonomy" id="28002"/>
    <lineage>
        <taxon>Eukaryota</taxon>
        <taxon>Metamonada</taxon>
        <taxon>Diplomonadida</taxon>
        <taxon>Hexamitidae</taxon>
        <taxon>Hexamitinae</taxon>
        <taxon>Hexamita</taxon>
    </lineage>
</organism>
<keyword evidence="3 5" id="KW-1133">Transmembrane helix</keyword>
<feature type="transmembrane region" description="Helical" evidence="5">
    <location>
        <begin position="58"/>
        <end position="78"/>
    </location>
</feature>
<evidence type="ECO:0000256" key="2">
    <source>
        <dbReference type="ARBA" id="ARBA00022692"/>
    </source>
</evidence>
<keyword evidence="4 5" id="KW-0472">Membrane</keyword>
<evidence type="ECO:0000313" key="7">
    <source>
        <dbReference type="EMBL" id="CAL6006014.1"/>
    </source>
</evidence>
<dbReference type="SMART" id="SM00679">
    <property type="entry name" value="CTNS"/>
    <property type="match status" value="2"/>
</dbReference>
<name>A0AA86NC52_9EUKA</name>
<feature type="transmembrane region" description="Helical" evidence="5">
    <location>
        <begin position="22"/>
        <end position="46"/>
    </location>
</feature>
<proteinExistence type="predicted"/>
<dbReference type="AlphaFoldDB" id="A0AA86NC52"/>
<keyword evidence="2 5" id="KW-0812">Transmembrane</keyword>
<accession>A0AA86NC52</accession>
<feature type="transmembrane region" description="Helical" evidence="5">
    <location>
        <begin position="98"/>
        <end position="120"/>
    </location>
</feature>
<dbReference type="Proteomes" id="UP001642409">
    <property type="component" value="Unassembled WGS sequence"/>
</dbReference>
<dbReference type="EMBL" id="CATOUU010000108">
    <property type="protein sequence ID" value="CAI9916566.1"/>
    <property type="molecule type" value="Genomic_DNA"/>
</dbReference>
<feature type="transmembrane region" description="Helical" evidence="5">
    <location>
        <begin position="140"/>
        <end position="161"/>
    </location>
</feature>
<dbReference type="Gene3D" id="1.20.1280.290">
    <property type="match status" value="2"/>
</dbReference>
<feature type="transmembrane region" description="Helical" evidence="5">
    <location>
        <begin position="228"/>
        <end position="249"/>
    </location>
</feature>
<dbReference type="InterPro" id="IPR006603">
    <property type="entry name" value="PQ-loop_rpt"/>
</dbReference>
<keyword evidence="8" id="KW-1185">Reference proteome</keyword>
<evidence type="ECO:0000256" key="5">
    <source>
        <dbReference type="SAM" id="Phobius"/>
    </source>
</evidence>
<evidence type="ECO:0000313" key="6">
    <source>
        <dbReference type="EMBL" id="CAI9916566.1"/>
    </source>
</evidence>
<evidence type="ECO:0000256" key="1">
    <source>
        <dbReference type="ARBA" id="ARBA00004141"/>
    </source>
</evidence>
<protein>
    <submittedName>
        <fullName evidence="6">PQ loop repeat-containing protein</fullName>
    </submittedName>
    <submittedName>
        <fullName evidence="7">PQ_loop repeat-containing protein</fullName>
    </submittedName>
</protein>